<feature type="non-terminal residue" evidence="1">
    <location>
        <position position="1"/>
    </location>
</feature>
<gene>
    <name evidence="1" type="ORF">DPEC_G00077440</name>
</gene>
<dbReference type="EMBL" id="CM055733">
    <property type="protein sequence ID" value="KAJ8010662.1"/>
    <property type="molecule type" value="Genomic_DNA"/>
</dbReference>
<comment type="caution">
    <text evidence="1">The sequence shown here is derived from an EMBL/GenBank/DDBJ whole genome shotgun (WGS) entry which is preliminary data.</text>
</comment>
<proteinExistence type="predicted"/>
<organism evidence="1 2">
    <name type="scientific">Dallia pectoralis</name>
    <name type="common">Alaska blackfish</name>
    <dbReference type="NCBI Taxonomy" id="75939"/>
    <lineage>
        <taxon>Eukaryota</taxon>
        <taxon>Metazoa</taxon>
        <taxon>Chordata</taxon>
        <taxon>Craniata</taxon>
        <taxon>Vertebrata</taxon>
        <taxon>Euteleostomi</taxon>
        <taxon>Actinopterygii</taxon>
        <taxon>Neopterygii</taxon>
        <taxon>Teleostei</taxon>
        <taxon>Protacanthopterygii</taxon>
        <taxon>Esociformes</taxon>
        <taxon>Umbridae</taxon>
        <taxon>Dallia</taxon>
    </lineage>
</organism>
<sequence>VPKGSWKCKWCVSCTQCGATSPGLRCDWQNNYTRCGPCASLASCLTCMRCYREEELIVQCRQCDRWFHACCQGLNTDDEVEDAMEDGFDCTLCRMHTLPSQGKVEAAPADANEDPMLPDVMTRTREPDIQKTYTQDGVCLTESGRCQLQSLAVLSSSSRRGQTRRPKPKLKLKIINQNSVAVLQTPPDTNYSELSRDGDPYLDDCREGDLVVECHVKSDSSPERELADKGIEGADGSKKRKRKPYRPGIGGFMVRQRSRTGQGKAKRSLSRKDSTGSLAENSMCKEDGWNEPDSMVAEETPPVTECLEKVKKRYRKKKTKLEEEFPSYLQEAFFGKELLNKCKHAGVGSAGRSEENPGPSSETKPFRVNTSFLDPTSDPLLSTTAVNTPRTGGLPNSEDPLVDLSEVLSTDADLLGMLSDELVKPGHDSGFDLCPFQVDCSPSPFAALDLGSIHTDPTGPSSALACRGPRALQEEPLDVILSPELDKMVSDGAILSKLYKIPELEGKDVEDLFTAVLSPRTSQPPLLPHHSGPNGLGTMSHPTSDNGQMFPHIPMMNGSMGPSSAHPSLGPGGHSGSGNFSSLRRMPFPENMRDKKFRPMDGDVVAQWGAPSPVPGPCHGPPPEGETETMSNAQKSTLKWEKEETLGEMATVAPVLYTNINFPNLLEEFPDWATRVKQIAKLWRKASSQDRAPYVQKARDNRAALRINKVQMSNDTLKRHQNPQQQPPLTDPFDCNVPMDAEMLFRDPLKPKESEHEQEWKLRQGELNQMWGPIKKREKVPKSKAIKSTNKDVLFGHSNQATIAAGGGKISLQMRQKSKQQAKIEATQKLEQVKNEQQQLQQQQQQQQQIFSSQSGGDATPNGGHQSPMTPQPSNGGKSGNSSPLQPIASKDGFTRTQHPGTPTSGSQDDVFLRPQLPPPSSSSRTPTQETSYPQQGSSSQPQSPQMFSPGSSSGSRPSSPWDPYAKVVGTPRPPAGGAMPTTPRRNSLSEIQDRAGRPSPAHDSFSSPTSVNADPYSKMPDTPRPPDPFIKPMGGARVGHSGLVEQQQQQQVRHMMSPPPGGEAFARMGGQRSEVYQRMSNNRILLSDPYTRPLHAPTPGSNDSGSVPMFKSPMPPQPSQQEPYGSHLPAGPRPGPPDGFPHGPPPSDTYAQQPLIPRLPMRDGFPNEPRIMRHPQEDHFPQPVMRHPHRNMYPQTLSTGRPDYTQSMPDSFAQPPGTPRPHSEGYAQPPGTPRPHSDPSYLQTPPSLRLDQFPQQQHTANHRQSPSHAVDPYASMPGTPRPALGDRFPKSPSSQRNMDPYAQPGTPRPSNADVYAQPTGTSRSLLTDPYAQAPGTPKPGVGLDAFNRPGSRSTPMSQLPADTFSHQSPGRMQEAFVRQSGSQTPKHPGLADESFSVARSSHGGQTPIHDPFEQDPMTTCGQNAERPAAHDISQSISNAVDVQNSMQPQLGDSEEKLRQRQRLRQLILRQQQQKSAIRQDKGLLQEAGATPGPGTPRHWSQEDPNPQSDMFGRPPPPYPGPIRGAPQDPMGPRFPGTFLGDQQGTFPSEGQFARPHFSRDMGLRPQAMRFGFPPSLQGPIQPGQEQHFLRNPHQMPGGPMADNVPSHMRRSFSADFSRGVMAGKPDMRLPQHFPPRGPTVQQHNIMGQPFIELRHRNPENRIRMPFGHGPPNIMGPSNPLHRPPEALMGGQEMGFTGNQGHRRMDPMMARPSHGAVGQMQVTSNMESLHQEHTENLMTTVQQHQSPHNSSHRHPVTSESLNAVPSVMLLSGSSTGQTEETHIQSGDGIEENLDADDSAVKDLEDVEVKDLVDLNLNLDPDDDDFLMSGKFDLIAYTDPELNLDDKKDMFSEEDLELGDPMEDHQQGEGSELHKNFLERRNTGGNDEATSSRTLANTSENAQAQDQIKREANEFKETSDMFKDVGTIKTEVIERQMLSQGQSLCSVSMNDRRTTTCQDAAGLYEQPEQTGSAPFLSSLMIKDKMEDTGFHSNGSPDQGDLAAQGTRLHQNPGMSMLPGQHTQDNNRLNPRVAMGHRVNPASVQSGPPSMENQNLTAGGNHTFGTSPKHQGELNQSMAGAGQPPNTHGLNPQGAQAMFPQQQGASLGQTGQQNRPLLLDEQPLLLQDLLDQERQEQQQQRQMQAMIRQRSSDSFFPNMADFDAITDPIVKAKMVALKGINKVMAQNSMGMPPLVIDRLQQMPGIHGSDASAGLPPHVLGQDGKLAPQMTRPNLPNFGPGFVNDDQRKRYEEWLQKTQQLLQMQQKFLEDQIGAHRKSKKALSAKQRTAKKAGREFSEEDAEQLKHVTEQQSMVQKQLEQIRKQQKDHAELIEEYRVKQQQQRRSPQAPMMSGAPPLGQPMMSGAPPLGQPMMSGAPPLGQPMMSGAPPLGQPMMP</sequence>
<evidence type="ECO:0000313" key="1">
    <source>
        <dbReference type="EMBL" id="KAJ8010662.1"/>
    </source>
</evidence>
<protein>
    <submittedName>
        <fullName evidence="1">Uncharacterized protein</fullName>
    </submittedName>
</protein>
<keyword evidence="2" id="KW-1185">Reference proteome</keyword>
<dbReference type="Proteomes" id="UP001157502">
    <property type="component" value="Chromosome 6"/>
</dbReference>
<accession>A0ACC2H4H0</accession>
<evidence type="ECO:0000313" key="2">
    <source>
        <dbReference type="Proteomes" id="UP001157502"/>
    </source>
</evidence>
<reference evidence="1" key="1">
    <citation type="submission" date="2021-05" db="EMBL/GenBank/DDBJ databases">
        <authorList>
            <person name="Pan Q."/>
            <person name="Jouanno E."/>
            <person name="Zahm M."/>
            <person name="Klopp C."/>
            <person name="Cabau C."/>
            <person name="Louis A."/>
            <person name="Berthelot C."/>
            <person name="Parey E."/>
            <person name="Roest Crollius H."/>
            <person name="Montfort J."/>
            <person name="Robinson-Rechavi M."/>
            <person name="Bouchez O."/>
            <person name="Lampietro C."/>
            <person name="Lopez Roques C."/>
            <person name="Donnadieu C."/>
            <person name="Postlethwait J."/>
            <person name="Bobe J."/>
            <person name="Dillon D."/>
            <person name="Chandos A."/>
            <person name="von Hippel F."/>
            <person name="Guiguen Y."/>
        </authorList>
    </citation>
    <scope>NUCLEOTIDE SEQUENCE</scope>
    <source>
        <strain evidence="1">YG-Jan2019</strain>
    </source>
</reference>
<feature type="non-terminal residue" evidence="1">
    <location>
        <position position="2394"/>
    </location>
</feature>
<name>A0ACC2H4H0_DALPE</name>